<keyword evidence="7" id="KW-1185">Reference proteome</keyword>
<accession>A0A2U2DIS7</accession>
<dbReference type="Proteomes" id="UP000245252">
    <property type="component" value="Unassembled WGS sequence"/>
</dbReference>
<dbReference type="CDD" id="cd13588">
    <property type="entry name" value="PBP2_polyamine_1"/>
    <property type="match status" value="1"/>
</dbReference>
<evidence type="ECO:0000256" key="3">
    <source>
        <dbReference type="ARBA" id="ARBA00022729"/>
    </source>
</evidence>
<feature type="signal peptide" evidence="5">
    <location>
        <begin position="1"/>
        <end position="21"/>
    </location>
</feature>
<dbReference type="EMBL" id="QFBC01000017">
    <property type="protein sequence ID" value="PWE53202.1"/>
    <property type="molecule type" value="Genomic_DNA"/>
</dbReference>
<dbReference type="PRINTS" id="PR00909">
    <property type="entry name" value="SPERMDNBNDNG"/>
</dbReference>
<evidence type="ECO:0000313" key="6">
    <source>
        <dbReference type="EMBL" id="PWE53202.1"/>
    </source>
</evidence>
<feature type="chain" id="PRO_5015637335" evidence="5">
    <location>
        <begin position="22"/>
        <end position="354"/>
    </location>
</feature>
<evidence type="ECO:0000256" key="5">
    <source>
        <dbReference type="SAM" id="SignalP"/>
    </source>
</evidence>
<protein>
    <submittedName>
        <fullName evidence="6">ABC transporter substrate-binding protein</fullName>
    </submittedName>
</protein>
<keyword evidence="3 5" id="KW-0732">Signal</keyword>
<comment type="caution">
    <text evidence="6">The sequence shown here is derived from an EMBL/GenBank/DDBJ whole genome shotgun (WGS) entry which is preliminary data.</text>
</comment>
<proteinExistence type="predicted"/>
<keyword evidence="2" id="KW-0813">Transport</keyword>
<dbReference type="GO" id="GO:0042597">
    <property type="term" value="C:periplasmic space"/>
    <property type="evidence" value="ECO:0007669"/>
    <property type="project" value="UniProtKB-SubCell"/>
</dbReference>
<evidence type="ECO:0000256" key="2">
    <source>
        <dbReference type="ARBA" id="ARBA00022448"/>
    </source>
</evidence>
<dbReference type="InterPro" id="IPR001188">
    <property type="entry name" value="Sperm_putr-bd"/>
</dbReference>
<evidence type="ECO:0000256" key="1">
    <source>
        <dbReference type="ARBA" id="ARBA00004418"/>
    </source>
</evidence>
<reference evidence="6 7" key="1">
    <citation type="submission" date="2018-05" db="EMBL/GenBank/DDBJ databases">
        <title>The draft genome of strain NS-104.</title>
        <authorList>
            <person name="Hang P."/>
            <person name="Jiang J."/>
        </authorList>
    </citation>
    <scope>NUCLEOTIDE SEQUENCE [LARGE SCALE GENOMIC DNA]</scope>
    <source>
        <strain evidence="6 7">NS-104</strain>
    </source>
</reference>
<dbReference type="SUPFAM" id="SSF53850">
    <property type="entry name" value="Periplasmic binding protein-like II"/>
    <property type="match status" value="1"/>
</dbReference>
<dbReference type="PANTHER" id="PTHR30222:SF17">
    <property type="entry name" value="SPERMIDINE_PUTRESCINE-BINDING PERIPLASMIC PROTEIN"/>
    <property type="match status" value="1"/>
</dbReference>
<dbReference type="OrthoDB" id="6776301at2"/>
<dbReference type="Pfam" id="PF13416">
    <property type="entry name" value="SBP_bac_8"/>
    <property type="match status" value="1"/>
</dbReference>
<dbReference type="GO" id="GO:0019808">
    <property type="term" value="F:polyamine binding"/>
    <property type="evidence" value="ECO:0007669"/>
    <property type="project" value="InterPro"/>
</dbReference>
<comment type="subcellular location">
    <subcellularLocation>
        <location evidence="1">Periplasm</location>
    </subcellularLocation>
</comment>
<evidence type="ECO:0000256" key="4">
    <source>
        <dbReference type="ARBA" id="ARBA00022764"/>
    </source>
</evidence>
<name>A0A2U2DIS7_9HYPH</name>
<gene>
    <name evidence="6" type="ORF">DEM27_26400</name>
</gene>
<sequence>MSMKILKTALIAAMATASVLAQTATAMSAELNILTWEGYATEGFISKFEAASGCKVTAAYVGSNDDFAAKLAAGGGVYDIITPSLDTVPMMRLAGFVAPIDTAKVEGSADIYPEFSQNGDVVAEGSTWAVPLIWGSVSLIYRPDKFASKPDSIAVLFDPANKGKISMWDDKSALYWTARYLGYDNVFDLTDEQLEAVKAKLIEQKPLIRKYWASAGELTELMANQEVFVSNAWTGLTSKDVNNLKKGFEVVEFTPKEKAEGWMDSMMLVKDTPNEECAYKFMSFMQSPDGQCGIAESTGYFPVNPKAVAGCMDEQMKKDRQVDNVEFVKSLVMWQQPKRLDKYLEVWNAVKAAP</sequence>
<evidence type="ECO:0000313" key="7">
    <source>
        <dbReference type="Proteomes" id="UP000245252"/>
    </source>
</evidence>
<dbReference type="PANTHER" id="PTHR30222">
    <property type="entry name" value="SPERMIDINE/PUTRESCINE-BINDING PERIPLASMIC PROTEIN"/>
    <property type="match status" value="1"/>
</dbReference>
<dbReference type="AlphaFoldDB" id="A0A2U2DIS7"/>
<dbReference type="GO" id="GO:0015846">
    <property type="term" value="P:polyamine transport"/>
    <property type="evidence" value="ECO:0007669"/>
    <property type="project" value="InterPro"/>
</dbReference>
<dbReference type="RefSeq" id="WP_109461244.1">
    <property type="nucleotide sequence ID" value="NZ_QFBC01000017.1"/>
</dbReference>
<keyword evidence="4" id="KW-0574">Periplasm</keyword>
<organism evidence="6 7">
    <name type="scientific">Metarhizobium album</name>
    <dbReference type="NCBI Taxonomy" id="2182425"/>
    <lineage>
        <taxon>Bacteria</taxon>
        <taxon>Pseudomonadati</taxon>
        <taxon>Pseudomonadota</taxon>
        <taxon>Alphaproteobacteria</taxon>
        <taxon>Hyphomicrobiales</taxon>
        <taxon>Rhizobiaceae</taxon>
        <taxon>Metarhizobium</taxon>
    </lineage>
</organism>
<dbReference type="Gene3D" id="3.40.190.10">
    <property type="entry name" value="Periplasmic binding protein-like II"/>
    <property type="match status" value="2"/>
</dbReference>
<dbReference type="InterPro" id="IPR006059">
    <property type="entry name" value="SBP"/>
</dbReference>